<dbReference type="EMBL" id="CP026309">
    <property type="protein sequence ID" value="AUV81686.1"/>
    <property type="molecule type" value="Genomic_DNA"/>
</dbReference>
<keyword evidence="1 6" id="KW-0597">Phosphoprotein</keyword>
<dbReference type="PANTHER" id="PTHR48111">
    <property type="entry name" value="REGULATOR OF RPOS"/>
    <property type="match status" value="1"/>
</dbReference>
<dbReference type="GeneID" id="35592121"/>
<dbReference type="InterPro" id="IPR039420">
    <property type="entry name" value="WalR-like"/>
</dbReference>
<keyword evidence="4 8" id="KW-0238">DNA-binding</keyword>
<dbReference type="InterPro" id="IPR001789">
    <property type="entry name" value="Sig_transdc_resp-reg_receiver"/>
</dbReference>
<evidence type="ECO:0000259" key="7">
    <source>
        <dbReference type="PROSITE" id="PS50110"/>
    </source>
</evidence>
<evidence type="ECO:0000313" key="9">
    <source>
        <dbReference type="Proteomes" id="UP000236584"/>
    </source>
</evidence>
<dbReference type="PROSITE" id="PS50110">
    <property type="entry name" value="RESPONSE_REGULATORY"/>
    <property type="match status" value="1"/>
</dbReference>
<gene>
    <name evidence="8" type="ORF">C2R22_08485</name>
</gene>
<accession>A0A2I8VIC9</accession>
<dbReference type="RefSeq" id="WP_103425374.1">
    <property type="nucleotide sequence ID" value="NZ_CP026309.1"/>
</dbReference>
<evidence type="ECO:0000256" key="3">
    <source>
        <dbReference type="ARBA" id="ARBA00023015"/>
    </source>
</evidence>
<feature type="modified residue" description="4-aspartylphosphate" evidence="6">
    <location>
        <position position="58"/>
    </location>
</feature>
<dbReference type="Pfam" id="PF08663">
    <property type="entry name" value="HalX"/>
    <property type="match status" value="1"/>
</dbReference>
<evidence type="ECO:0000256" key="2">
    <source>
        <dbReference type="ARBA" id="ARBA00023012"/>
    </source>
</evidence>
<organism evidence="8 9">
    <name type="scientific">Salinigranum rubrum</name>
    <dbReference type="NCBI Taxonomy" id="755307"/>
    <lineage>
        <taxon>Archaea</taxon>
        <taxon>Methanobacteriati</taxon>
        <taxon>Methanobacteriota</taxon>
        <taxon>Stenosarchaea group</taxon>
        <taxon>Halobacteria</taxon>
        <taxon>Halobacteriales</taxon>
        <taxon>Haloferacaceae</taxon>
        <taxon>Salinigranum</taxon>
    </lineage>
</organism>
<sequence>MTERDRDSVVLVVDDEPGLADLYTVWLKTETEYTVRTAYGGEEALERVDETVDVVVTDRHMPPLSGDDLVQRLAERGLTCRTAMVTAVSPDFDIVGMDVDDYLTKPISQCELLDVVGELLRRARHDPVTAELHSLRAKQSALQTAKSAGELRENDAYCELVERIETLDQSRPISDARRRA</sequence>
<evidence type="ECO:0000256" key="5">
    <source>
        <dbReference type="ARBA" id="ARBA00023163"/>
    </source>
</evidence>
<dbReference type="SMART" id="SM00448">
    <property type="entry name" value="REC"/>
    <property type="match status" value="1"/>
</dbReference>
<keyword evidence="2" id="KW-0902">Two-component regulatory system</keyword>
<evidence type="ECO:0000313" key="8">
    <source>
        <dbReference type="EMBL" id="AUV81686.1"/>
    </source>
</evidence>
<keyword evidence="5" id="KW-0804">Transcription</keyword>
<protein>
    <submittedName>
        <fullName evidence="8">DNA-binding protein</fullName>
    </submittedName>
</protein>
<feature type="domain" description="Response regulatory" evidence="7">
    <location>
        <begin position="9"/>
        <end position="120"/>
    </location>
</feature>
<evidence type="ECO:0000256" key="4">
    <source>
        <dbReference type="ARBA" id="ARBA00023125"/>
    </source>
</evidence>
<keyword evidence="9" id="KW-1185">Reference proteome</keyword>
<name>A0A2I8VIC9_9EURY</name>
<proteinExistence type="predicted"/>
<dbReference type="InterPro" id="IPR013971">
    <property type="entry name" value="HalX_domain"/>
</dbReference>
<dbReference type="GO" id="GO:0006355">
    <property type="term" value="P:regulation of DNA-templated transcription"/>
    <property type="evidence" value="ECO:0007669"/>
    <property type="project" value="TreeGrafter"/>
</dbReference>
<evidence type="ECO:0000256" key="6">
    <source>
        <dbReference type="PROSITE-ProRule" id="PRU00169"/>
    </source>
</evidence>
<dbReference type="GO" id="GO:0005829">
    <property type="term" value="C:cytosol"/>
    <property type="evidence" value="ECO:0007669"/>
    <property type="project" value="TreeGrafter"/>
</dbReference>
<dbReference type="GO" id="GO:0000976">
    <property type="term" value="F:transcription cis-regulatory region binding"/>
    <property type="evidence" value="ECO:0007669"/>
    <property type="project" value="TreeGrafter"/>
</dbReference>
<dbReference type="Pfam" id="PF00072">
    <property type="entry name" value="Response_reg"/>
    <property type="match status" value="1"/>
</dbReference>
<evidence type="ECO:0000256" key="1">
    <source>
        <dbReference type="ARBA" id="ARBA00022553"/>
    </source>
</evidence>
<dbReference type="SUPFAM" id="SSF52172">
    <property type="entry name" value="CheY-like"/>
    <property type="match status" value="1"/>
</dbReference>
<dbReference type="KEGG" id="srub:C2R22_08485"/>
<reference evidence="8 9" key="1">
    <citation type="submission" date="2018-01" db="EMBL/GenBank/DDBJ databases">
        <title>Complete genome sequence of Salinigranum rubrum GX10T, an extremely halophilic archaeon isolated from a marine solar saltern.</title>
        <authorList>
            <person name="Han S."/>
        </authorList>
    </citation>
    <scope>NUCLEOTIDE SEQUENCE [LARGE SCALE GENOMIC DNA]</scope>
    <source>
        <strain evidence="8 9">GX10</strain>
    </source>
</reference>
<dbReference type="OrthoDB" id="86314at2157"/>
<dbReference type="GO" id="GO:0000156">
    <property type="term" value="F:phosphorelay response regulator activity"/>
    <property type="evidence" value="ECO:0007669"/>
    <property type="project" value="TreeGrafter"/>
</dbReference>
<dbReference type="GO" id="GO:0032993">
    <property type="term" value="C:protein-DNA complex"/>
    <property type="evidence" value="ECO:0007669"/>
    <property type="project" value="TreeGrafter"/>
</dbReference>
<dbReference type="InterPro" id="IPR011006">
    <property type="entry name" value="CheY-like_superfamily"/>
</dbReference>
<keyword evidence="3" id="KW-0805">Transcription regulation</keyword>
<dbReference type="AlphaFoldDB" id="A0A2I8VIC9"/>
<dbReference type="Proteomes" id="UP000236584">
    <property type="component" value="Chromosome"/>
</dbReference>
<dbReference type="PANTHER" id="PTHR48111:SF1">
    <property type="entry name" value="TWO-COMPONENT RESPONSE REGULATOR ORR33"/>
    <property type="match status" value="1"/>
</dbReference>
<dbReference type="Gene3D" id="3.40.50.2300">
    <property type="match status" value="1"/>
</dbReference>